<comment type="caution">
    <text evidence="2">The sequence shown here is derived from an EMBL/GenBank/DDBJ whole genome shotgun (WGS) entry which is preliminary data.</text>
</comment>
<dbReference type="PANTHER" id="PTHR23101:SF25">
    <property type="entry name" value="GTPASE-ACTIVATING PROTEIN AND VPS9 DOMAIN-CONTAINING PROTEIN 1"/>
    <property type="match status" value="1"/>
</dbReference>
<accession>A0AAV9Y1X1</accession>
<dbReference type="PANTHER" id="PTHR23101">
    <property type="entry name" value="RAB GDP/GTP EXCHANGE FACTOR"/>
    <property type="match status" value="1"/>
</dbReference>
<feature type="domain" description="VPS9" evidence="1">
    <location>
        <begin position="221"/>
        <end position="381"/>
    </location>
</feature>
<evidence type="ECO:0000313" key="2">
    <source>
        <dbReference type="EMBL" id="KAK6590157.1"/>
    </source>
</evidence>
<dbReference type="GO" id="GO:0005829">
    <property type="term" value="C:cytosol"/>
    <property type="evidence" value="ECO:0007669"/>
    <property type="project" value="TreeGrafter"/>
</dbReference>
<dbReference type="Pfam" id="PF02204">
    <property type="entry name" value="VPS9"/>
    <property type="match status" value="1"/>
</dbReference>
<organism evidence="2 3">
    <name type="scientific">Cryptosporidium xiaoi</name>
    <dbReference type="NCBI Taxonomy" id="659607"/>
    <lineage>
        <taxon>Eukaryota</taxon>
        <taxon>Sar</taxon>
        <taxon>Alveolata</taxon>
        <taxon>Apicomplexa</taxon>
        <taxon>Conoidasida</taxon>
        <taxon>Coccidia</taxon>
        <taxon>Eucoccidiorida</taxon>
        <taxon>Eimeriorina</taxon>
        <taxon>Cryptosporidiidae</taxon>
        <taxon>Cryptosporidium</taxon>
    </lineage>
</organism>
<dbReference type="Proteomes" id="UP001311799">
    <property type="component" value="Unassembled WGS sequence"/>
</dbReference>
<dbReference type="GO" id="GO:0030139">
    <property type="term" value="C:endocytic vesicle"/>
    <property type="evidence" value="ECO:0007669"/>
    <property type="project" value="TreeGrafter"/>
</dbReference>
<reference evidence="2 3" key="1">
    <citation type="submission" date="2023-10" db="EMBL/GenBank/DDBJ databases">
        <title>Comparative genomics analysis reveals potential genetic determinants of host preference in Cryptosporidium xiaoi.</title>
        <authorList>
            <person name="Xiao L."/>
            <person name="Li J."/>
        </authorList>
    </citation>
    <scope>NUCLEOTIDE SEQUENCE [LARGE SCALE GENOMIC DNA]</scope>
    <source>
        <strain evidence="2 3">52996</strain>
    </source>
</reference>
<dbReference type="Gene3D" id="1.10.246.120">
    <property type="match status" value="1"/>
</dbReference>
<dbReference type="AlphaFoldDB" id="A0AAV9Y1X1"/>
<gene>
    <name evidence="2" type="ORF">RS030_172578</name>
</gene>
<dbReference type="InterPro" id="IPR045046">
    <property type="entry name" value="Vps9-like"/>
</dbReference>
<dbReference type="EMBL" id="JAWDEY010000008">
    <property type="protein sequence ID" value="KAK6590157.1"/>
    <property type="molecule type" value="Genomic_DNA"/>
</dbReference>
<dbReference type="PROSITE" id="PS51205">
    <property type="entry name" value="VPS9"/>
    <property type="match status" value="1"/>
</dbReference>
<dbReference type="GO" id="GO:0005085">
    <property type="term" value="F:guanyl-nucleotide exchange factor activity"/>
    <property type="evidence" value="ECO:0007669"/>
    <property type="project" value="InterPro"/>
</dbReference>
<dbReference type="SMART" id="SM00167">
    <property type="entry name" value="VPS9"/>
    <property type="match status" value="1"/>
</dbReference>
<protein>
    <submittedName>
        <fullName evidence="2">Vps9p RAB5 like RAB GTpase binding involved in vacuolar sorting</fullName>
    </submittedName>
</protein>
<keyword evidence="3" id="KW-1185">Reference proteome</keyword>
<dbReference type="SUPFAM" id="SSF109993">
    <property type="entry name" value="VPS9 domain"/>
    <property type="match status" value="1"/>
</dbReference>
<dbReference type="GO" id="GO:0031267">
    <property type="term" value="F:small GTPase binding"/>
    <property type="evidence" value="ECO:0007669"/>
    <property type="project" value="TreeGrafter"/>
</dbReference>
<dbReference type="InterPro" id="IPR037191">
    <property type="entry name" value="VPS9_dom_sf"/>
</dbReference>
<dbReference type="Gene3D" id="1.20.1050.80">
    <property type="entry name" value="VPS9 domain"/>
    <property type="match status" value="1"/>
</dbReference>
<proteinExistence type="predicted"/>
<name>A0AAV9Y1X1_9CRYT</name>
<sequence length="474" mass="55587">MMKHHEGTKSEIESSYDLNKVEFDGFETNNESPDLSIEKYDATKAAHSIVESREVMVVSETNEELRNVGISVEKEKDNESEKTNQNEKNVTSYNKFLIFLKNDTCSEIVFFISKFIQQYPYLDDGLLHVIYGESIEKQELENIIMKHEDINTKTLSNILNSFLSFCVKLLFETKAFKSVSSSSFDEERDKEEIVFISEGLEKLVTTKLYNILFEAVSFENDDSDHYLFRKLKVLKTFVKLHHFDISKMYIEMLQTDNLWLDICKNELYKFIRVKSPKDKVVLIVNICKILLSYMNNINKKWKESNADLNEDIIDSPPAADDLLPLLIYCLIQSNPTKIKAHIEFISLFRNPNLLVSEDLYFFTHFYSAITFLEKLDGRKIQLNIESCVFEEKFNSSEKKLFGNNLLNLLTPYSESKFRFEEKQKEIEEIIKKVSQLELNYTEFNSIEELKVGDMPKLFNEYKNMANLINDIRKR</sequence>
<evidence type="ECO:0000259" key="1">
    <source>
        <dbReference type="PROSITE" id="PS51205"/>
    </source>
</evidence>
<dbReference type="InterPro" id="IPR003123">
    <property type="entry name" value="VPS9"/>
</dbReference>
<dbReference type="GO" id="GO:0016192">
    <property type="term" value="P:vesicle-mediated transport"/>
    <property type="evidence" value="ECO:0007669"/>
    <property type="project" value="InterPro"/>
</dbReference>
<evidence type="ECO:0000313" key="3">
    <source>
        <dbReference type="Proteomes" id="UP001311799"/>
    </source>
</evidence>